<dbReference type="AlphaFoldDB" id="A0A061DBF4"/>
<evidence type="ECO:0000313" key="1">
    <source>
        <dbReference type="EMBL" id="CDR95075.1"/>
    </source>
</evidence>
<name>A0A061DBF4_BABBI</name>
<evidence type="ECO:0000313" key="2">
    <source>
        <dbReference type="Proteomes" id="UP000033188"/>
    </source>
</evidence>
<organism evidence="1 2">
    <name type="scientific">Babesia bigemina</name>
    <dbReference type="NCBI Taxonomy" id="5866"/>
    <lineage>
        <taxon>Eukaryota</taxon>
        <taxon>Sar</taxon>
        <taxon>Alveolata</taxon>
        <taxon>Apicomplexa</taxon>
        <taxon>Aconoidasida</taxon>
        <taxon>Piroplasmida</taxon>
        <taxon>Babesiidae</taxon>
        <taxon>Babesia</taxon>
    </lineage>
</organism>
<protein>
    <submittedName>
        <fullName evidence="1">Uncharacterized protein</fullName>
    </submittedName>
</protein>
<reference evidence="2" key="1">
    <citation type="submission" date="2014-06" db="EMBL/GenBank/DDBJ databases">
        <authorList>
            <person name="Aslett M."/>
            <person name="De Silva N."/>
        </authorList>
    </citation>
    <scope>NUCLEOTIDE SEQUENCE [LARGE SCALE GENOMIC DNA]</scope>
    <source>
        <strain evidence="2">Bond</strain>
    </source>
</reference>
<dbReference type="EMBL" id="LK391708">
    <property type="protein sequence ID" value="CDR95075.1"/>
    <property type="molecule type" value="Genomic_DNA"/>
</dbReference>
<sequence>MVYTSLTEAPHNVKEGIDWLVAVKGTDAEKNVKAMGAAVYELLADKPVGFTDVTALWNVKFATKKFLQQDEIKDMWPVKELSKRYYEFMDKSPEAIAKAPAMVPKSDYENVIKTRGLTAEVIGQNLGEVVEGCEKLLQGIKVPEQYESAYGSEATWDASCAAKPEACAVVFVGIAPMLYTGLGAMWDASHLEMSKKSAGAARVLQALGFVEPQCRARMTVSNALRGLRGIDLHILDTLYDLSGFWAFY</sequence>
<dbReference type="OrthoDB" id="366500at2759"/>
<dbReference type="RefSeq" id="XP_012767261.1">
    <property type="nucleotide sequence ID" value="XM_012911807.1"/>
</dbReference>
<dbReference type="VEuPathDB" id="PiroplasmaDB:BBBOND_0202320"/>
<dbReference type="KEGG" id="bbig:BBBOND_0202320"/>
<dbReference type="GeneID" id="24563616"/>
<dbReference type="Proteomes" id="UP000033188">
    <property type="component" value="Chromosome 2"/>
</dbReference>
<accession>A0A061DBF4</accession>
<gene>
    <name evidence="1" type="ORF">BBBOND_0202320</name>
</gene>
<keyword evidence="2" id="KW-1185">Reference proteome</keyword>
<proteinExistence type="predicted"/>